<dbReference type="STRING" id="762211.BSTEL_0640"/>
<gene>
    <name evidence="1" type="ORF">BSTEL_0640</name>
</gene>
<name>A0A087DQM9_9BIFI</name>
<reference evidence="1 2" key="1">
    <citation type="submission" date="2014-03" db="EMBL/GenBank/DDBJ databases">
        <title>Genomics of Bifidobacteria.</title>
        <authorList>
            <person name="Ventura M."/>
            <person name="Milani C."/>
            <person name="Lugli G.A."/>
        </authorList>
    </citation>
    <scope>NUCLEOTIDE SEQUENCE [LARGE SCALE GENOMIC DNA]</scope>
    <source>
        <strain evidence="1 2">DSM 23968</strain>
    </source>
</reference>
<dbReference type="RefSeq" id="WP_034527619.1">
    <property type="nucleotide sequence ID" value="NZ_JGZP01000011.1"/>
</dbReference>
<evidence type="ECO:0000313" key="1">
    <source>
        <dbReference type="EMBL" id="KFI97829.1"/>
    </source>
</evidence>
<dbReference type="OrthoDB" id="3234149at2"/>
<dbReference type="AlphaFoldDB" id="A0A087DQM9"/>
<organism evidence="1 2">
    <name type="scientific">Bifidobacterium stellenboschense</name>
    <dbReference type="NCBI Taxonomy" id="762211"/>
    <lineage>
        <taxon>Bacteria</taxon>
        <taxon>Bacillati</taxon>
        <taxon>Actinomycetota</taxon>
        <taxon>Actinomycetes</taxon>
        <taxon>Bifidobacteriales</taxon>
        <taxon>Bifidobacteriaceae</taxon>
        <taxon>Bifidobacterium</taxon>
    </lineage>
</organism>
<dbReference type="eggNOG" id="COG2023">
    <property type="taxonomic scope" value="Bacteria"/>
</dbReference>
<evidence type="ECO:0008006" key="3">
    <source>
        <dbReference type="Google" id="ProtNLM"/>
    </source>
</evidence>
<keyword evidence="2" id="KW-1185">Reference proteome</keyword>
<proteinExistence type="predicted"/>
<sequence length="248" mass="27662">MTTTPTQQLTDQLTRLRDLRQPLDQLATKTIHIGDHTNSGHTTAASAPLPINLGAFQLVQDIDAYTRRLVHLLHLHPTRDMDGHDLIKGALANRTRLDMLDSDTLTALAGGARDLVGRARLLLYPPEGTRMVGWCPRCVRELRCDEQEIAGGWVPCPGCGGTWRIKDLHTLAMQRLHARGVKGTPAQLSRLLKPWGIDIKAATIRQWVRRGVITPVTRDGGAPVILVWDVWAAHTRLAGYERARRRRT</sequence>
<comment type="caution">
    <text evidence="1">The sequence shown here is derived from an EMBL/GenBank/DDBJ whole genome shotgun (WGS) entry which is preliminary data.</text>
</comment>
<dbReference type="Proteomes" id="UP000029004">
    <property type="component" value="Unassembled WGS sequence"/>
</dbReference>
<protein>
    <recommendedName>
        <fullName evidence="3">PhnA protein</fullName>
    </recommendedName>
</protein>
<accession>A0A087DQM9</accession>
<evidence type="ECO:0000313" key="2">
    <source>
        <dbReference type="Proteomes" id="UP000029004"/>
    </source>
</evidence>
<dbReference type="EMBL" id="JGZP01000011">
    <property type="protein sequence ID" value="KFI97829.1"/>
    <property type="molecule type" value="Genomic_DNA"/>
</dbReference>